<dbReference type="EMBL" id="JAWWNJ010000001">
    <property type="protein sequence ID" value="KAK7063533.1"/>
    <property type="molecule type" value="Genomic_DNA"/>
</dbReference>
<name>A0AAW0EH89_9AGAR</name>
<gene>
    <name evidence="1" type="ORF">R3P38DRAFT_3415529</name>
</gene>
<sequence length="459" mass="52058">MTLRDDSNSSLRARLAEIDTQLGQLHSAELESDNHEIKRLEVERKAVAETLNSIVYPILSLPVEITSDIFNHHFNQLFKAPRDELPLVDLDTATIAGPLFLSHVCSTWRSIAIGMPSLWCRVRETSRVADRRKLLEYWLPLTRGNMLYLDITSDPSQTARLFPTIAQYSHSWRSFGCSLQFPVPFPIDTVYGRIPLLQALEVCGDLATQSSEVTHITAFSDAPELRSSSGALNQQTLRLTPNLEELTVDVFNPFEARPSPPIILRHVHKLCVPDDFGQAWEFFPYVTLPGLQTLDITSRVTEEGDAELLSAFLNRCHCVLESISFFCFYSGQISALESTTMRNVSQVSIRPWFWRLRNLKQFFARIASDSAFLPNLQSLEILSRLGMTHLPYAEVAEMLSARWYNRGDAARLHFFRIVCMNGSADPIPHAYMNAELRGLMDDGLEIRIESIDTGEEFCE</sequence>
<proteinExistence type="predicted"/>
<keyword evidence="2" id="KW-1185">Reference proteome</keyword>
<evidence type="ECO:0000313" key="1">
    <source>
        <dbReference type="EMBL" id="KAK7063533.1"/>
    </source>
</evidence>
<organism evidence="1 2">
    <name type="scientific">Favolaschia claudopus</name>
    <dbReference type="NCBI Taxonomy" id="2862362"/>
    <lineage>
        <taxon>Eukaryota</taxon>
        <taxon>Fungi</taxon>
        <taxon>Dikarya</taxon>
        <taxon>Basidiomycota</taxon>
        <taxon>Agaricomycotina</taxon>
        <taxon>Agaricomycetes</taxon>
        <taxon>Agaricomycetidae</taxon>
        <taxon>Agaricales</taxon>
        <taxon>Marasmiineae</taxon>
        <taxon>Mycenaceae</taxon>
        <taxon>Favolaschia</taxon>
    </lineage>
</organism>
<protein>
    <submittedName>
        <fullName evidence="1">F-box domain-containing protein</fullName>
    </submittedName>
</protein>
<dbReference type="Proteomes" id="UP001362999">
    <property type="component" value="Unassembled WGS sequence"/>
</dbReference>
<reference evidence="1 2" key="1">
    <citation type="journal article" date="2024" name="J Genomics">
        <title>Draft genome sequencing and assembly of Favolaschia claudopus CIRM-BRFM 2984 isolated from oak limbs.</title>
        <authorList>
            <person name="Navarro D."/>
            <person name="Drula E."/>
            <person name="Chaduli D."/>
            <person name="Cazenave R."/>
            <person name="Ahrendt S."/>
            <person name="Wang J."/>
            <person name="Lipzen A."/>
            <person name="Daum C."/>
            <person name="Barry K."/>
            <person name="Grigoriev I.V."/>
            <person name="Favel A."/>
            <person name="Rosso M.N."/>
            <person name="Martin F."/>
        </authorList>
    </citation>
    <scope>NUCLEOTIDE SEQUENCE [LARGE SCALE GENOMIC DNA]</scope>
    <source>
        <strain evidence="1 2">CIRM-BRFM 2984</strain>
    </source>
</reference>
<evidence type="ECO:0000313" key="2">
    <source>
        <dbReference type="Proteomes" id="UP001362999"/>
    </source>
</evidence>
<accession>A0AAW0EH89</accession>
<comment type="caution">
    <text evidence="1">The sequence shown here is derived from an EMBL/GenBank/DDBJ whole genome shotgun (WGS) entry which is preliminary data.</text>
</comment>
<dbReference type="AlphaFoldDB" id="A0AAW0EH89"/>